<evidence type="ECO:0000313" key="6">
    <source>
        <dbReference type="Proteomes" id="UP000284375"/>
    </source>
</evidence>
<organism evidence="5 6">
    <name type="scientific">Cytospora chrysosperma</name>
    <name type="common">Cytospora canker fungus</name>
    <name type="synonym">Sphaeria chrysosperma</name>
    <dbReference type="NCBI Taxonomy" id="252740"/>
    <lineage>
        <taxon>Eukaryota</taxon>
        <taxon>Fungi</taxon>
        <taxon>Dikarya</taxon>
        <taxon>Ascomycota</taxon>
        <taxon>Pezizomycotina</taxon>
        <taxon>Sordariomycetes</taxon>
        <taxon>Sordariomycetidae</taxon>
        <taxon>Diaporthales</taxon>
        <taxon>Cytosporaceae</taxon>
        <taxon>Cytospora</taxon>
    </lineage>
</organism>
<feature type="region of interest" description="Disordered" evidence="3">
    <location>
        <begin position="308"/>
        <end position="371"/>
    </location>
</feature>
<dbReference type="PANTHER" id="PTHR23138">
    <property type="entry name" value="RAN BINDING PROTEIN"/>
    <property type="match status" value="1"/>
</dbReference>
<evidence type="ECO:0000256" key="1">
    <source>
        <dbReference type="ARBA" id="ARBA00004123"/>
    </source>
</evidence>
<dbReference type="SUPFAM" id="SSF50729">
    <property type="entry name" value="PH domain-like"/>
    <property type="match status" value="1"/>
</dbReference>
<dbReference type="Gene3D" id="2.30.29.30">
    <property type="entry name" value="Pleckstrin-homology domain (PH domain)/Phosphotyrosine-binding domain (PTB)"/>
    <property type="match status" value="1"/>
</dbReference>
<feature type="region of interest" description="Disordered" evidence="3">
    <location>
        <begin position="222"/>
        <end position="280"/>
    </location>
</feature>
<gene>
    <name evidence="5" type="ORF">VSDG_00127</name>
</gene>
<feature type="compositionally biased region" description="Acidic residues" evidence="3">
    <location>
        <begin position="333"/>
        <end position="350"/>
    </location>
</feature>
<feature type="compositionally biased region" description="Low complexity" evidence="3">
    <location>
        <begin position="232"/>
        <end position="247"/>
    </location>
</feature>
<dbReference type="Proteomes" id="UP000284375">
    <property type="component" value="Unassembled WGS sequence"/>
</dbReference>
<evidence type="ECO:0000259" key="4">
    <source>
        <dbReference type="PROSITE" id="PS50196"/>
    </source>
</evidence>
<evidence type="ECO:0000256" key="2">
    <source>
        <dbReference type="ARBA" id="ARBA00023242"/>
    </source>
</evidence>
<feature type="region of interest" description="Disordered" evidence="3">
    <location>
        <begin position="441"/>
        <end position="460"/>
    </location>
</feature>
<feature type="compositionally biased region" description="Basic and acidic residues" evidence="3">
    <location>
        <begin position="357"/>
        <end position="371"/>
    </location>
</feature>
<dbReference type="InterPro" id="IPR000156">
    <property type="entry name" value="Ran_bind_dom"/>
</dbReference>
<dbReference type="OrthoDB" id="185618at2759"/>
<reference evidence="5 6" key="1">
    <citation type="submission" date="2015-09" db="EMBL/GenBank/DDBJ databases">
        <title>Host preference determinants of Valsa canker pathogens revealed by comparative genomics.</title>
        <authorList>
            <person name="Yin Z."/>
            <person name="Huang L."/>
        </authorList>
    </citation>
    <scope>NUCLEOTIDE SEQUENCE [LARGE SCALE GENOMIC DNA]</scope>
    <source>
        <strain evidence="5 6">YSFL</strain>
    </source>
</reference>
<feature type="compositionally biased region" description="Basic and acidic residues" evidence="3">
    <location>
        <begin position="64"/>
        <end position="76"/>
    </location>
</feature>
<evidence type="ECO:0000256" key="3">
    <source>
        <dbReference type="SAM" id="MobiDB-lite"/>
    </source>
</evidence>
<feature type="region of interest" description="Disordered" evidence="3">
    <location>
        <begin position="1"/>
        <end position="194"/>
    </location>
</feature>
<dbReference type="InterPro" id="IPR045255">
    <property type="entry name" value="RanBP1-like"/>
</dbReference>
<dbReference type="PROSITE" id="PS50196">
    <property type="entry name" value="RANBD1"/>
    <property type="match status" value="1"/>
</dbReference>
<sequence>MTDDPQPSSVKHDDKQPQFDAKVEDPETRATREELRHSHISDKQADTTATEPSAEDDEDDEEMRIESGKGYEHEPTASRPKKKTPDLSPSEALSAGGAGERKVSSPKKKRAHDEVEEEHKVGKGRTSNGADSDDWVMVEKGDKVEKDQAEPQKKRARDEKSPPADIHKAAAATTSVTLKGEPVSKDQQQTSTSAFEASGFAKLASSTSSPFAAISANKSVFGGGTASSPSPFAGFGAASSTPSTAAPAVPPKLTFGSPDASVQSPFGTINGSKPTSGFGGGGFGSSGFGGGFGGGSAFGSVLGATRTGNFASPGQQPIAKSDKPAKPFGAPESDAEDDGEDDAETGDEEGGGSGAGEADKEKEKEGTASRDDRMPIYPILLTVYAVAVDDGEAGEATIVQVRARMYYLDRSANADGKTEAAWKERGVGNLKINVPEESVSVDPETGAVNPKSFNPAALKESTPENPRLVRLVMRQDSTLRVILNTVMLAGMDFQVKEGFKTTSILFTAIEGEDGKTVPVTMKMSAQNAAIFSDKAEMIKRRLKDQIVRDENAKADE</sequence>
<feature type="compositionally biased region" description="Acidic residues" evidence="3">
    <location>
        <begin position="53"/>
        <end position="63"/>
    </location>
</feature>
<dbReference type="AlphaFoldDB" id="A0A423WQJ3"/>
<feature type="compositionally biased region" description="Basic and acidic residues" evidence="3">
    <location>
        <begin position="111"/>
        <end position="121"/>
    </location>
</feature>
<comment type="caution">
    <text evidence="5">The sequence shown here is derived from an EMBL/GenBank/DDBJ whole genome shotgun (WGS) entry which is preliminary data.</text>
</comment>
<feature type="compositionally biased region" description="Basic and acidic residues" evidence="3">
    <location>
        <begin position="10"/>
        <end position="45"/>
    </location>
</feature>
<dbReference type="PANTHER" id="PTHR23138:SF142">
    <property type="entry name" value="RAN-BINDING PROTEIN 3B-RELATED"/>
    <property type="match status" value="1"/>
</dbReference>
<dbReference type="EMBL" id="LJZO01000001">
    <property type="protein sequence ID" value="ROW05612.1"/>
    <property type="molecule type" value="Genomic_DNA"/>
</dbReference>
<protein>
    <recommendedName>
        <fullName evidence="4">RanBD1 domain-containing protein</fullName>
    </recommendedName>
</protein>
<proteinExistence type="predicted"/>
<dbReference type="SMART" id="SM00160">
    <property type="entry name" value="RanBD"/>
    <property type="match status" value="1"/>
</dbReference>
<feature type="compositionally biased region" description="Polar residues" evidence="3">
    <location>
        <begin position="260"/>
        <end position="275"/>
    </location>
</feature>
<comment type="subcellular location">
    <subcellularLocation>
        <location evidence="1">Nucleus</location>
    </subcellularLocation>
</comment>
<dbReference type="STRING" id="252740.A0A423WQJ3"/>
<dbReference type="GO" id="GO:0005634">
    <property type="term" value="C:nucleus"/>
    <property type="evidence" value="ECO:0007669"/>
    <property type="project" value="UniProtKB-SubCell"/>
</dbReference>
<dbReference type="InterPro" id="IPR011993">
    <property type="entry name" value="PH-like_dom_sf"/>
</dbReference>
<feature type="domain" description="RanBD1" evidence="4">
    <location>
        <begin position="372"/>
        <end position="529"/>
    </location>
</feature>
<keyword evidence="6" id="KW-1185">Reference proteome</keyword>
<evidence type="ECO:0000313" key="5">
    <source>
        <dbReference type="EMBL" id="ROW05612.1"/>
    </source>
</evidence>
<keyword evidence="2" id="KW-0539">Nucleus</keyword>
<feature type="compositionally biased region" description="Basic and acidic residues" evidence="3">
    <location>
        <begin position="137"/>
        <end position="168"/>
    </location>
</feature>
<accession>A0A423WQJ3</accession>
<name>A0A423WQJ3_CYTCH</name>
<feature type="compositionally biased region" description="Polar residues" evidence="3">
    <location>
        <begin position="185"/>
        <end position="194"/>
    </location>
</feature>